<accession>A0A6V8M1K5</accession>
<keyword evidence="2" id="KW-1185">Reference proteome</keyword>
<dbReference type="Proteomes" id="UP000494245">
    <property type="component" value="Unassembled WGS sequence"/>
</dbReference>
<proteinExistence type="predicted"/>
<evidence type="ECO:0000313" key="1">
    <source>
        <dbReference type="EMBL" id="GFK95727.1"/>
    </source>
</evidence>
<dbReference type="RefSeq" id="WP_173086867.1">
    <property type="nucleotide sequence ID" value="NZ_BLTE01000021.1"/>
</dbReference>
<protein>
    <submittedName>
        <fullName evidence="1">Uncharacterized protein</fullName>
    </submittedName>
</protein>
<gene>
    <name evidence="1" type="ORF">NNJEOMEG_03595</name>
</gene>
<dbReference type="EMBL" id="BLTE01000021">
    <property type="protein sequence ID" value="GFK95727.1"/>
    <property type="molecule type" value="Genomic_DNA"/>
</dbReference>
<name>A0A6V8M1K5_9BACT</name>
<sequence>MGPHQNFFDEFYAETMTEMAESFFARRKELEVRQEAFTRLALQVRDLGGKALRRWGSFFALLADAGVSRAFCEAAGLRACELPALAAGAGDPCRYRFPLALTARGRYEKAVRYAYEAMRLATRDYMEGGYGQDPRNPAKKILLPNHASLKRMAEAINAEVDKVNTCQTPSTVLAYAKSLDPVSAGREAVAGGFTGENVCKIDEDMAFKPVDFDALGLPELPVPPETEAVRPALDAACDAAWSGHREAAVRALACLTRG</sequence>
<reference evidence="1 2" key="1">
    <citation type="submission" date="2020-04" db="EMBL/GenBank/DDBJ databases">
        <authorList>
            <consortium name="Desulfovibrio sp. FSS-1 genome sequencing consortium"/>
            <person name="Shimoshige H."/>
            <person name="Kobayashi H."/>
            <person name="Maekawa T."/>
        </authorList>
    </citation>
    <scope>NUCLEOTIDE SEQUENCE [LARGE SCALE GENOMIC DNA]</scope>
    <source>
        <strain evidence="1 2">SIID29052-01</strain>
    </source>
</reference>
<dbReference type="AlphaFoldDB" id="A0A6V8M1K5"/>
<evidence type="ECO:0000313" key="2">
    <source>
        <dbReference type="Proteomes" id="UP000494245"/>
    </source>
</evidence>
<comment type="caution">
    <text evidence="1">The sequence shown here is derived from an EMBL/GenBank/DDBJ whole genome shotgun (WGS) entry which is preliminary data.</text>
</comment>
<reference evidence="1 2" key="2">
    <citation type="submission" date="2020-05" db="EMBL/GenBank/DDBJ databases">
        <title>Draft genome sequence of Desulfovibrio sp. strainFSS-1.</title>
        <authorList>
            <person name="Shimoshige H."/>
            <person name="Kobayashi H."/>
            <person name="Maekawa T."/>
        </authorList>
    </citation>
    <scope>NUCLEOTIDE SEQUENCE [LARGE SCALE GENOMIC DNA]</scope>
    <source>
        <strain evidence="1 2">SIID29052-01</strain>
    </source>
</reference>
<organism evidence="1 2">
    <name type="scientific">Fundidesulfovibrio magnetotacticus</name>
    <dbReference type="NCBI Taxonomy" id="2730080"/>
    <lineage>
        <taxon>Bacteria</taxon>
        <taxon>Pseudomonadati</taxon>
        <taxon>Thermodesulfobacteriota</taxon>
        <taxon>Desulfovibrionia</taxon>
        <taxon>Desulfovibrionales</taxon>
        <taxon>Desulfovibrionaceae</taxon>
        <taxon>Fundidesulfovibrio</taxon>
    </lineage>
</organism>